<feature type="non-terminal residue" evidence="1">
    <location>
        <position position="1"/>
    </location>
</feature>
<keyword evidence="2" id="KW-1185">Reference proteome</keyword>
<dbReference type="EMBL" id="BLXT01008606">
    <property type="protein sequence ID" value="GFO50280.1"/>
    <property type="molecule type" value="Genomic_DNA"/>
</dbReference>
<dbReference type="AlphaFoldDB" id="A0AAV4E1R8"/>
<proteinExistence type="predicted"/>
<reference evidence="1 2" key="1">
    <citation type="journal article" date="2021" name="Elife">
        <title>Chloroplast acquisition without the gene transfer in kleptoplastic sea slugs, Plakobranchus ocellatus.</title>
        <authorList>
            <person name="Maeda T."/>
            <person name="Takahashi S."/>
            <person name="Yoshida T."/>
            <person name="Shimamura S."/>
            <person name="Takaki Y."/>
            <person name="Nagai Y."/>
            <person name="Toyoda A."/>
            <person name="Suzuki Y."/>
            <person name="Arimoto A."/>
            <person name="Ishii H."/>
            <person name="Satoh N."/>
            <person name="Nishiyama T."/>
            <person name="Hasebe M."/>
            <person name="Maruyama T."/>
            <person name="Minagawa J."/>
            <person name="Obokata J."/>
            <person name="Shigenobu S."/>
        </authorList>
    </citation>
    <scope>NUCLEOTIDE SEQUENCE [LARGE SCALE GENOMIC DNA]</scope>
</reference>
<comment type="caution">
    <text evidence="1">The sequence shown here is derived from an EMBL/GenBank/DDBJ whole genome shotgun (WGS) entry which is preliminary data.</text>
</comment>
<organism evidence="1 2">
    <name type="scientific">Plakobranchus ocellatus</name>
    <dbReference type="NCBI Taxonomy" id="259542"/>
    <lineage>
        <taxon>Eukaryota</taxon>
        <taxon>Metazoa</taxon>
        <taxon>Spiralia</taxon>
        <taxon>Lophotrochozoa</taxon>
        <taxon>Mollusca</taxon>
        <taxon>Gastropoda</taxon>
        <taxon>Heterobranchia</taxon>
        <taxon>Euthyneura</taxon>
        <taxon>Panpulmonata</taxon>
        <taxon>Sacoglossa</taxon>
        <taxon>Placobranchoidea</taxon>
        <taxon>Plakobranchidae</taxon>
        <taxon>Plakobranchus</taxon>
    </lineage>
</organism>
<name>A0AAV4E1R8_9GAST</name>
<dbReference type="Proteomes" id="UP000735302">
    <property type="component" value="Unassembled WGS sequence"/>
</dbReference>
<evidence type="ECO:0000313" key="1">
    <source>
        <dbReference type="EMBL" id="GFO50280.1"/>
    </source>
</evidence>
<protein>
    <submittedName>
        <fullName evidence="1">Uncharacterized protein</fullName>
    </submittedName>
</protein>
<evidence type="ECO:0000313" key="2">
    <source>
        <dbReference type="Proteomes" id="UP000735302"/>
    </source>
</evidence>
<sequence>FEKGACSLLPKKRRMWTERNECAFLQRRGTQSMRFLRMRRHCDLLRDIVCSEELHGDCQENLDLKNE</sequence>
<gene>
    <name evidence="1" type="ORF">PoB_007678500</name>
</gene>
<accession>A0AAV4E1R8</accession>